<sequence>EESLRRFNLMSIPVINTDNIIVSGHQRLKILQLLGRGEEEIDVRIPNRGLTPEELREANLRENKNLGSWDYDMLANFDEDLLVDVGI</sequence>
<evidence type="ECO:0000313" key="1">
    <source>
        <dbReference type="EMBL" id="GAJ22948.1"/>
    </source>
</evidence>
<organism evidence="1">
    <name type="scientific">marine sediment metagenome</name>
    <dbReference type="NCBI Taxonomy" id="412755"/>
    <lineage>
        <taxon>unclassified sequences</taxon>
        <taxon>metagenomes</taxon>
        <taxon>ecological metagenomes</taxon>
    </lineage>
</organism>
<evidence type="ECO:0008006" key="2">
    <source>
        <dbReference type="Google" id="ProtNLM"/>
    </source>
</evidence>
<proteinExistence type="predicted"/>
<dbReference type="InterPro" id="IPR036086">
    <property type="entry name" value="ParB/Sulfiredoxin_sf"/>
</dbReference>
<comment type="caution">
    <text evidence="1">The sequence shown here is derived from an EMBL/GenBank/DDBJ whole genome shotgun (WGS) entry which is preliminary data.</text>
</comment>
<feature type="non-terminal residue" evidence="1">
    <location>
        <position position="1"/>
    </location>
</feature>
<name>X1UZN9_9ZZZZ</name>
<protein>
    <recommendedName>
        <fullName evidence="2">ParB/Sulfiredoxin domain-containing protein</fullName>
    </recommendedName>
</protein>
<dbReference type="AlphaFoldDB" id="X1UZN9"/>
<reference evidence="1" key="1">
    <citation type="journal article" date="2014" name="Front. Microbiol.">
        <title>High frequency of phylogenetically diverse reductive dehalogenase-homologous genes in deep subseafloor sedimentary metagenomes.</title>
        <authorList>
            <person name="Kawai M."/>
            <person name="Futagami T."/>
            <person name="Toyoda A."/>
            <person name="Takaki Y."/>
            <person name="Nishi S."/>
            <person name="Hori S."/>
            <person name="Arai W."/>
            <person name="Tsubouchi T."/>
            <person name="Morono Y."/>
            <person name="Uchiyama I."/>
            <person name="Ito T."/>
            <person name="Fujiyama A."/>
            <person name="Inagaki F."/>
            <person name="Takami H."/>
        </authorList>
    </citation>
    <scope>NUCLEOTIDE SEQUENCE</scope>
    <source>
        <strain evidence="1">Expedition CK06-06</strain>
    </source>
</reference>
<gene>
    <name evidence="1" type="ORF">S12H4_57424</name>
</gene>
<accession>X1UZN9</accession>
<dbReference type="SUPFAM" id="SSF110849">
    <property type="entry name" value="ParB/Sulfiredoxin"/>
    <property type="match status" value="1"/>
</dbReference>
<dbReference type="EMBL" id="BARW01037139">
    <property type="protein sequence ID" value="GAJ22948.1"/>
    <property type="molecule type" value="Genomic_DNA"/>
</dbReference>